<keyword evidence="1 6" id="KW-0597">Phosphoprotein</keyword>
<dbReference type="SUPFAM" id="SSF52172">
    <property type="entry name" value="CheY-like"/>
    <property type="match status" value="1"/>
</dbReference>
<dbReference type="GO" id="GO:0000156">
    <property type="term" value="F:phosphorelay response regulator activity"/>
    <property type="evidence" value="ECO:0007669"/>
    <property type="project" value="TreeGrafter"/>
</dbReference>
<dbReference type="Gene3D" id="3.40.50.2300">
    <property type="match status" value="1"/>
</dbReference>
<reference evidence="8 9" key="1">
    <citation type="submission" date="2020-08" db="EMBL/GenBank/DDBJ databases">
        <title>Genomic Encyclopedia of Type Strains, Phase IV (KMG-IV): sequencing the most valuable type-strain genomes for metagenomic binning, comparative biology and taxonomic classification.</title>
        <authorList>
            <person name="Goeker M."/>
        </authorList>
    </citation>
    <scope>NUCLEOTIDE SEQUENCE [LARGE SCALE GENOMIC DNA]</scope>
    <source>
        <strain evidence="8 9">DSM 14552</strain>
    </source>
</reference>
<keyword evidence="4 8" id="KW-0238">DNA-binding</keyword>
<protein>
    <submittedName>
        <fullName evidence="8">FixJ family two-component response regulator/DNA-binding MarR family transcriptional regulator</fullName>
    </submittedName>
</protein>
<evidence type="ECO:0000313" key="8">
    <source>
        <dbReference type="EMBL" id="MBB3862738.1"/>
    </source>
</evidence>
<evidence type="ECO:0000256" key="3">
    <source>
        <dbReference type="ARBA" id="ARBA00023015"/>
    </source>
</evidence>
<proteinExistence type="predicted"/>
<dbReference type="GO" id="GO:0005829">
    <property type="term" value="C:cytosol"/>
    <property type="evidence" value="ECO:0007669"/>
    <property type="project" value="TreeGrafter"/>
</dbReference>
<comment type="caution">
    <text evidence="8">The sequence shown here is derived from an EMBL/GenBank/DDBJ whole genome shotgun (WGS) entry which is preliminary data.</text>
</comment>
<dbReference type="SUPFAM" id="SSF46785">
    <property type="entry name" value="Winged helix' DNA-binding domain"/>
    <property type="match status" value="1"/>
</dbReference>
<accession>A0A7W6A0Z9</accession>
<dbReference type="InterPro" id="IPR036388">
    <property type="entry name" value="WH-like_DNA-bd_sf"/>
</dbReference>
<keyword evidence="9" id="KW-1185">Reference proteome</keyword>
<dbReference type="AlphaFoldDB" id="A0A7W6A0Z9"/>
<organism evidence="8 9">
    <name type="scientific">Novosphingobium hassiacum</name>
    <dbReference type="NCBI Taxonomy" id="173676"/>
    <lineage>
        <taxon>Bacteria</taxon>
        <taxon>Pseudomonadati</taxon>
        <taxon>Pseudomonadota</taxon>
        <taxon>Alphaproteobacteria</taxon>
        <taxon>Sphingomonadales</taxon>
        <taxon>Sphingomonadaceae</taxon>
        <taxon>Novosphingobium</taxon>
    </lineage>
</organism>
<dbReference type="EMBL" id="JACICY010000021">
    <property type="protein sequence ID" value="MBB3862738.1"/>
    <property type="molecule type" value="Genomic_DNA"/>
</dbReference>
<gene>
    <name evidence="8" type="ORF">GGQ88_004040</name>
</gene>
<dbReference type="GO" id="GO:0000976">
    <property type="term" value="F:transcription cis-regulatory region binding"/>
    <property type="evidence" value="ECO:0007669"/>
    <property type="project" value="TreeGrafter"/>
</dbReference>
<dbReference type="RefSeq" id="WP_183615183.1">
    <property type="nucleotide sequence ID" value="NZ_JACICY010000021.1"/>
</dbReference>
<dbReference type="GO" id="GO:0032993">
    <property type="term" value="C:protein-DNA complex"/>
    <property type="evidence" value="ECO:0007669"/>
    <property type="project" value="TreeGrafter"/>
</dbReference>
<dbReference type="InterPro" id="IPR036390">
    <property type="entry name" value="WH_DNA-bd_sf"/>
</dbReference>
<evidence type="ECO:0000256" key="6">
    <source>
        <dbReference type="PROSITE-ProRule" id="PRU00169"/>
    </source>
</evidence>
<evidence type="ECO:0000256" key="4">
    <source>
        <dbReference type="ARBA" id="ARBA00023125"/>
    </source>
</evidence>
<dbReference type="GO" id="GO:0006355">
    <property type="term" value="P:regulation of DNA-templated transcription"/>
    <property type="evidence" value="ECO:0007669"/>
    <property type="project" value="TreeGrafter"/>
</dbReference>
<dbReference type="InterPro" id="IPR001789">
    <property type="entry name" value="Sig_transdc_resp-reg_receiver"/>
</dbReference>
<sequence>MSFADRAFEKLTPLPEGSQCEILIVDDDEECLDEYAEMIEALGYPCQKTTSPGHALRMIADNPRIGIVLADFRMPLMDGVTMLEELSARFASLRPIVAIIITGDGSLDVAVQAMRSNAIDFLTKPVGRNGLAASLRRAATRWAQLVGQFNLAQILARRDLVHAPIPIAAATRREAREPTPEELQAFVRSIIKSRKSRSTFLDTSLFADPAWDILLELASAGLKQKAVPPSSVCAATQVPFTTALRYVRQLVAAGLVRRWQDPEDKRRTLLALEPTTLEAITGYLVSMWHSHGIPVG</sequence>
<dbReference type="InterPro" id="IPR039420">
    <property type="entry name" value="WalR-like"/>
</dbReference>
<dbReference type="InterPro" id="IPR011006">
    <property type="entry name" value="CheY-like_superfamily"/>
</dbReference>
<dbReference type="PANTHER" id="PTHR48111:SF1">
    <property type="entry name" value="TWO-COMPONENT RESPONSE REGULATOR ORR33"/>
    <property type="match status" value="1"/>
</dbReference>
<dbReference type="Gene3D" id="1.10.10.10">
    <property type="entry name" value="Winged helix-like DNA-binding domain superfamily/Winged helix DNA-binding domain"/>
    <property type="match status" value="1"/>
</dbReference>
<dbReference type="PROSITE" id="PS50110">
    <property type="entry name" value="RESPONSE_REGULATORY"/>
    <property type="match status" value="1"/>
</dbReference>
<evidence type="ECO:0000256" key="5">
    <source>
        <dbReference type="ARBA" id="ARBA00023163"/>
    </source>
</evidence>
<keyword evidence="5" id="KW-0804">Transcription</keyword>
<evidence type="ECO:0000259" key="7">
    <source>
        <dbReference type="PROSITE" id="PS50110"/>
    </source>
</evidence>
<dbReference type="Proteomes" id="UP000562395">
    <property type="component" value="Unassembled WGS sequence"/>
</dbReference>
<keyword evidence="3" id="KW-0805">Transcription regulation</keyword>
<keyword evidence="2" id="KW-0902">Two-component regulatory system</keyword>
<dbReference type="PANTHER" id="PTHR48111">
    <property type="entry name" value="REGULATOR OF RPOS"/>
    <property type="match status" value="1"/>
</dbReference>
<feature type="domain" description="Response regulatory" evidence="7">
    <location>
        <begin position="21"/>
        <end position="139"/>
    </location>
</feature>
<feature type="modified residue" description="4-aspartylphosphate" evidence="6">
    <location>
        <position position="71"/>
    </location>
</feature>
<evidence type="ECO:0000256" key="1">
    <source>
        <dbReference type="ARBA" id="ARBA00022553"/>
    </source>
</evidence>
<evidence type="ECO:0000313" key="9">
    <source>
        <dbReference type="Proteomes" id="UP000562395"/>
    </source>
</evidence>
<dbReference type="SMART" id="SM00448">
    <property type="entry name" value="REC"/>
    <property type="match status" value="1"/>
</dbReference>
<dbReference type="Pfam" id="PF00072">
    <property type="entry name" value="Response_reg"/>
    <property type="match status" value="1"/>
</dbReference>
<name>A0A7W6A0Z9_9SPHN</name>
<evidence type="ECO:0000256" key="2">
    <source>
        <dbReference type="ARBA" id="ARBA00023012"/>
    </source>
</evidence>